<dbReference type="GO" id="GO:0002376">
    <property type="term" value="P:immune system process"/>
    <property type="evidence" value="ECO:0007669"/>
    <property type="project" value="UniProtKB-KW"/>
</dbReference>
<proteinExistence type="predicted"/>
<evidence type="ECO:0000256" key="3">
    <source>
        <dbReference type="ARBA" id="ARBA00022723"/>
    </source>
</evidence>
<evidence type="ECO:0000256" key="5">
    <source>
        <dbReference type="ARBA" id="ARBA00022833"/>
    </source>
</evidence>
<sequence>MCRSAYASVKPPPATASSQATIESAARKAANDYMHLNITRFTPTINQAVRISVTQALEEAVPDIVQKVVKEIELKQASTSSSSAPLTNGMPFQHVTPQELKEVKAALPGVFWYKCPRGHDYAVGECGRPVVHAQCVDCKVHIV</sequence>
<evidence type="ECO:0000313" key="8">
    <source>
        <dbReference type="EMBL" id="KAJ2007494.1"/>
    </source>
</evidence>
<protein>
    <recommendedName>
        <fullName evidence="7">RZ-type domain-containing protein</fullName>
    </recommendedName>
</protein>
<dbReference type="OrthoDB" id="2423195at2759"/>
<organism evidence="8 9">
    <name type="scientific">Coemansia thaxteri</name>
    <dbReference type="NCBI Taxonomy" id="2663907"/>
    <lineage>
        <taxon>Eukaryota</taxon>
        <taxon>Fungi</taxon>
        <taxon>Fungi incertae sedis</taxon>
        <taxon>Zoopagomycota</taxon>
        <taxon>Kickxellomycotina</taxon>
        <taxon>Kickxellomycetes</taxon>
        <taxon>Kickxellales</taxon>
        <taxon>Kickxellaceae</taxon>
        <taxon>Coemansia</taxon>
    </lineage>
</organism>
<dbReference type="GO" id="GO:0008270">
    <property type="term" value="F:zinc ion binding"/>
    <property type="evidence" value="ECO:0007669"/>
    <property type="project" value="UniProtKB-KW"/>
</dbReference>
<keyword evidence="3" id="KW-0479">Metal-binding</keyword>
<dbReference type="GO" id="GO:0005737">
    <property type="term" value="C:cytoplasm"/>
    <property type="evidence" value="ECO:0007669"/>
    <property type="project" value="UniProtKB-SubCell"/>
</dbReference>
<name>A0A9W8BM33_9FUNG</name>
<dbReference type="PROSITE" id="PS51981">
    <property type="entry name" value="ZF_RZ"/>
    <property type="match status" value="1"/>
</dbReference>
<accession>A0A9W8BM33</accession>
<keyword evidence="9" id="KW-1185">Reference proteome</keyword>
<evidence type="ECO:0000256" key="1">
    <source>
        <dbReference type="ARBA" id="ARBA00004496"/>
    </source>
</evidence>
<dbReference type="InterPro" id="IPR046439">
    <property type="entry name" value="ZF_RZ_dom"/>
</dbReference>
<keyword evidence="2" id="KW-0963">Cytoplasm</keyword>
<dbReference type="Pfam" id="PF20173">
    <property type="entry name" value="ZnF_RZ-type"/>
    <property type="match status" value="1"/>
</dbReference>
<dbReference type="Proteomes" id="UP001150907">
    <property type="component" value="Unassembled WGS sequence"/>
</dbReference>
<evidence type="ECO:0000256" key="4">
    <source>
        <dbReference type="ARBA" id="ARBA00022771"/>
    </source>
</evidence>
<evidence type="ECO:0000259" key="7">
    <source>
        <dbReference type="PROSITE" id="PS51981"/>
    </source>
</evidence>
<comment type="subcellular location">
    <subcellularLocation>
        <location evidence="1">Cytoplasm</location>
    </subcellularLocation>
</comment>
<feature type="domain" description="RZ-type" evidence="7">
    <location>
        <begin position="95"/>
        <end position="143"/>
    </location>
</feature>
<evidence type="ECO:0000256" key="6">
    <source>
        <dbReference type="ARBA" id="ARBA00022859"/>
    </source>
</evidence>
<reference evidence="8" key="1">
    <citation type="submission" date="2022-07" db="EMBL/GenBank/DDBJ databases">
        <title>Phylogenomic reconstructions and comparative analyses of Kickxellomycotina fungi.</title>
        <authorList>
            <person name="Reynolds N.K."/>
            <person name="Stajich J.E."/>
            <person name="Barry K."/>
            <person name="Grigoriev I.V."/>
            <person name="Crous P."/>
            <person name="Smith M.E."/>
        </authorList>
    </citation>
    <scope>NUCLEOTIDE SEQUENCE</scope>
    <source>
        <strain evidence="8">IMI 214461</strain>
    </source>
</reference>
<comment type="caution">
    <text evidence="8">The sequence shown here is derived from an EMBL/GenBank/DDBJ whole genome shotgun (WGS) entry which is preliminary data.</text>
</comment>
<dbReference type="AlphaFoldDB" id="A0A9W8BM33"/>
<gene>
    <name evidence="8" type="ORF">H4R26_000756</name>
</gene>
<keyword evidence="4" id="KW-0863">Zinc-finger</keyword>
<dbReference type="EMBL" id="JANBQF010000025">
    <property type="protein sequence ID" value="KAJ2007494.1"/>
    <property type="molecule type" value="Genomic_DNA"/>
</dbReference>
<keyword evidence="5" id="KW-0862">Zinc</keyword>
<evidence type="ECO:0000313" key="9">
    <source>
        <dbReference type="Proteomes" id="UP001150907"/>
    </source>
</evidence>
<evidence type="ECO:0000256" key="2">
    <source>
        <dbReference type="ARBA" id="ARBA00022490"/>
    </source>
</evidence>
<keyword evidence="6" id="KW-0391">Immunity</keyword>